<dbReference type="Pfam" id="PF13432">
    <property type="entry name" value="TPR_16"/>
    <property type="match status" value="1"/>
</dbReference>
<evidence type="ECO:0000313" key="3">
    <source>
        <dbReference type="EMBL" id="MPL77444.1"/>
    </source>
</evidence>
<dbReference type="PROSITE" id="PS50005">
    <property type="entry name" value="TPR"/>
    <property type="match status" value="4"/>
</dbReference>
<comment type="caution">
    <text evidence="3">The sequence shown here is derived from an EMBL/GenBank/DDBJ whole genome shotgun (WGS) entry which is preliminary data.</text>
</comment>
<organism evidence="3">
    <name type="scientific">bioreactor metagenome</name>
    <dbReference type="NCBI Taxonomy" id="1076179"/>
    <lineage>
        <taxon>unclassified sequences</taxon>
        <taxon>metagenomes</taxon>
        <taxon>ecological metagenomes</taxon>
    </lineage>
</organism>
<name>A0A644UEW5_9ZZZZ</name>
<keyword evidence="1" id="KW-0677">Repeat</keyword>
<dbReference type="Pfam" id="PF00515">
    <property type="entry name" value="TPR_1"/>
    <property type="match status" value="1"/>
</dbReference>
<dbReference type="InterPro" id="IPR011990">
    <property type="entry name" value="TPR-like_helical_dom_sf"/>
</dbReference>
<accession>A0A644UEW5</accession>
<dbReference type="PANTHER" id="PTHR44858:SF1">
    <property type="entry name" value="UDP-N-ACETYLGLUCOSAMINE--PEPTIDE N-ACETYLGLUCOSAMINYLTRANSFERASE SPINDLY-RELATED"/>
    <property type="match status" value="1"/>
</dbReference>
<dbReference type="Gene3D" id="1.25.40.10">
    <property type="entry name" value="Tetratricopeptide repeat domain"/>
    <property type="match status" value="4"/>
</dbReference>
<dbReference type="EMBL" id="VSSQ01000107">
    <property type="protein sequence ID" value="MPL77444.1"/>
    <property type="molecule type" value="Genomic_DNA"/>
</dbReference>
<gene>
    <name evidence="3" type="primary">ycf3_6</name>
    <name evidence="3" type="ORF">SDC9_23300</name>
</gene>
<sequence length="328" mass="37896">MRCVRIIFIVVFLFGIISCGQDKKDNKNETKDELALLDVKIRQEPKNADLYYARSKVLLEKGNMKESLMDIQTAIDLNKKEVKYYVRKADILFKTGETTLAFASLQEALKVNPKSAEAYLKTAEIALLLKDYDKTMFNVNEALKIDKLSSQAYYLRGWTLKEKGDTIHAVESYKKAIELKPDYEEPFEELGLLYAIKGDRLAIDYLTSTININPKNVNAMYALGLFYQEHSMMQKALDIYQQILNIEPKHADALHNVGYINLVYKKSYQDALILFSKAIEADTNFYQAYFNRGIAYEHLKDIPKAQSDFKKVLEIYPEHKLAKQHLKK</sequence>
<dbReference type="Pfam" id="PF13174">
    <property type="entry name" value="TPR_6"/>
    <property type="match status" value="1"/>
</dbReference>
<dbReference type="SUPFAM" id="SSF48452">
    <property type="entry name" value="TPR-like"/>
    <property type="match status" value="1"/>
</dbReference>
<evidence type="ECO:0000256" key="1">
    <source>
        <dbReference type="ARBA" id="ARBA00022737"/>
    </source>
</evidence>
<keyword evidence="2" id="KW-0802">TPR repeat</keyword>
<dbReference type="AlphaFoldDB" id="A0A644UEW5"/>
<proteinExistence type="predicted"/>
<dbReference type="SMART" id="SM00028">
    <property type="entry name" value="TPR"/>
    <property type="match status" value="8"/>
</dbReference>
<dbReference type="InterPro" id="IPR050498">
    <property type="entry name" value="Ycf3"/>
</dbReference>
<dbReference type="PROSITE" id="PS50293">
    <property type="entry name" value="TPR_REGION"/>
    <property type="match status" value="1"/>
</dbReference>
<protein>
    <submittedName>
        <fullName evidence="3">Photosystem I assembly protein Ycf3</fullName>
    </submittedName>
</protein>
<reference evidence="3" key="1">
    <citation type="submission" date="2019-08" db="EMBL/GenBank/DDBJ databases">
        <authorList>
            <person name="Kucharzyk K."/>
            <person name="Murdoch R.W."/>
            <person name="Higgins S."/>
            <person name="Loffler F."/>
        </authorList>
    </citation>
    <scope>NUCLEOTIDE SEQUENCE</scope>
</reference>
<dbReference type="Pfam" id="PF13181">
    <property type="entry name" value="TPR_8"/>
    <property type="match status" value="2"/>
</dbReference>
<dbReference type="PANTHER" id="PTHR44858">
    <property type="entry name" value="TETRATRICOPEPTIDE REPEAT PROTEIN 6"/>
    <property type="match status" value="1"/>
</dbReference>
<dbReference type="PROSITE" id="PS51257">
    <property type="entry name" value="PROKAR_LIPOPROTEIN"/>
    <property type="match status" value="1"/>
</dbReference>
<evidence type="ECO:0000256" key="2">
    <source>
        <dbReference type="ARBA" id="ARBA00022803"/>
    </source>
</evidence>
<dbReference type="InterPro" id="IPR019734">
    <property type="entry name" value="TPR_rpt"/>
</dbReference>